<comment type="cofactor">
    <cofactor evidence="2">
        <name>Zn(2+)</name>
        <dbReference type="ChEBI" id="CHEBI:29105"/>
    </cofactor>
</comment>
<evidence type="ECO:0000256" key="11">
    <source>
        <dbReference type="ARBA" id="ARBA00022842"/>
    </source>
</evidence>
<dbReference type="EC" id="2.5.1.59" evidence="4"/>
<dbReference type="Ensembl" id="ENSCSAVT00000008600.1">
    <property type="protein sequence ID" value="ENSCSAVP00000008491.1"/>
    <property type="gene ID" value="ENSCSAVG00000005044.1"/>
</dbReference>
<keyword evidence="11" id="KW-0460">Magnesium</keyword>
<keyword evidence="6" id="KW-0637">Prenyltransferase</keyword>
<feature type="domain" description="Prenyltransferase alpha-alpha toroid" evidence="16">
    <location>
        <begin position="1"/>
        <end position="330"/>
    </location>
</feature>
<keyword evidence="10" id="KW-0862">Zinc</keyword>
<dbReference type="GeneTree" id="ENSGT00950000183128"/>
<evidence type="ECO:0000259" key="16">
    <source>
        <dbReference type="Pfam" id="PF00432"/>
    </source>
</evidence>
<dbReference type="Proteomes" id="UP000007875">
    <property type="component" value="Unassembled WGS sequence"/>
</dbReference>
<evidence type="ECO:0000256" key="9">
    <source>
        <dbReference type="ARBA" id="ARBA00022737"/>
    </source>
</evidence>
<dbReference type="Pfam" id="PF00432">
    <property type="entry name" value="Prenyltrans"/>
    <property type="match status" value="1"/>
</dbReference>
<evidence type="ECO:0000256" key="15">
    <source>
        <dbReference type="ARBA" id="ARBA00078363"/>
    </source>
</evidence>
<evidence type="ECO:0000256" key="13">
    <source>
        <dbReference type="ARBA" id="ARBA00050428"/>
    </source>
</evidence>
<evidence type="ECO:0000256" key="10">
    <source>
        <dbReference type="ARBA" id="ARBA00022833"/>
    </source>
</evidence>
<comment type="cofactor">
    <cofactor evidence="1">
        <name>Mg(2+)</name>
        <dbReference type="ChEBI" id="CHEBI:18420"/>
    </cofactor>
</comment>
<evidence type="ECO:0000256" key="2">
    <source>
        <dbReference type="ARBA" id="ARBA00001947"/>
    </source>
</evidence>
<evidence type="ECO:0000256" key="5">
    <source>
        <dbReference type="ARBA" id="ARBA00020603"/>
    </source>
</evidence>
<keyword evidence="8" id="KW-0479">Metal-binding</keyword>
<dbReference type="GO" id="GO:0004662">
    <property type="term" value="F:CAAX-protein geranylgeranyltransferase activity"/>
    <property type="evidence" value="ECO:0007669"/>
    <property type="project" value="UniProtKB-EC"/>
</dbReference>
<dbReference type="InterPro" id="IPR008930">
    <property type="entry name" value="Terpenoid_cyclase/PrenylTrfase"/>
</dbReference>
<evidence type="ECO:0000313" key="18">
    <source>
        <dbReference type="Proteomes" id="UP000007875"/>
    </source>
</evidence>
<dbReference type="GO" id="GO:0005953">
    <property type="term" value="C:CAAX-protein geranylgeranyltransferase complex"/>
    <property type="evidence" value="ECO:0007669"/>
    <property type="project" value="InterPro"/>
</dbReference>
<proteinExistence type="inferred from homology"/>
<dbReference type="OMA" id="RWCLMRQ"/>
<dbReference type="GO" id="GO:0046872">
    <property type="term" value="F:metal ion binding"/>
    <property type="evidence" value="ECO:0007669"/>
    <property type="project" value="UniProtKB-KW"/>
</dbReference>
<dbReference type="InParanoid" id="H2YT31"/>
<reference evidence="17" key="2">
    <citation type="submission" date="2025-08" db="UniProtKB">
        <authorList>
            <consortium name="Ensembl"/>
        </authorList>
    </citation>
    <scope>IDENTIFICATION</scope>
</reference>
<dbReference type="InterPro" id="IPR041960">
    <property type="entry name" value="GGTase_I_beta"/>
</dbReference>
<keyword evidence="7" id="KW-0808">Transferase</keyword>
<comment type="catalytic activity">
    <reaction evidence="13">
        <text>geranylgeranyl diphosphate + L-cysteinyl-[protein] = S-geranylgeranyl-L-cysteinyl-[protein] + diphosphate</text>
        <dbReference type="Rhea" id="RHEA:21240"/>
        <dbReference type="Rhea" id="RHEA-COMP:10131"/>
        <dbReference type="Rhea" id="RHEA-COMP:11537"/>
        <dbReference type="ChEBI" id="CHEBI:29950"/>
        <dbReference type="ChEBI" id="CHEBI:33019"/>
        <dbReference type="ChEBI" id="CHEBI:57533"/>
        <dbReference type="ChEBI" id="CHEBI:86021"/>
        <dbReference type="EC" id="2.5.1.59"/>
    </reaction>
</comment>
<dbReference type="FunCoup" id="H2YT31">
    <property type="interactions" value="42"/>
</dbReference>
<dbReference type="InterPro" id="IPR001330">
    <property type="entry name" value="Prenyltrans"/>
</dbReference>
<organism evidence="17 18">
    <name type="scientific">Ciona savignyi</name>
    <name type="common">Pacific transparent sea squirt</name>
    <dbReference type="NCBI Taxonomy" id="51511"/>
    <lineage>
        <taxon>Eukaryota</taxon>
        <taxon>Metazoa</taxon>
        <taxon>Chordata</taxon>
        <taxon>Tunicata</taxon>
        <taxon>Ascidiacea</taxon>
        <taxon>Phlebobranchia</taxon>
        <taxon>Cionidae</taxon>
        <taxon>Ciona</taxon>
    </lineage>
</organism>
<reference evidence="17" key="3">
    <citation type="submission" date="2025-09" db="UniProtKB">
        <authorList>
            <consortium name="Ensembl"/>
        </authorList>
    </citation>
    <scope>IDENTIFICATION</scope>
</reference>
<comment type="subunit">
    <text evidence="14">Heterodimer of FNTA and PGGT1B. PGGT1B mediates interaction with substrate peptides.</text>
</comment>
<name>H2YT31_CIOSA</name>
<keyword evidence="9" id="KW-0677">Repeat</keyword>
<dbReference type="SUPFAM" id="SSF48239">
    <property type="entry name" value="Terpenoid cyclases/Protein prenyltransferases"/>
    <property type="match status" value="1"/>
</dbReference>
<evidence type="ECO:0000256" key="1">
    <source>
        <dbReference type="ARBA" id="ARBA00001946"/>
    </source>
</evidence>
<protein>
    <recommendedName>
        <fullName evidence="5">Geranylgeranyl transferase type-1 subunit beta</fullName>
        <ecNumber evidence="4">2.5.1.59</ecNumber>
    </recommendedName>
    <alternativeName>
        <fullName evidence="12">Geranylgeranyl transferase type I subunit beta</fullName>
    </alternativeName>
    <alternativeName>
        <fullName evidence="15">Type I protein geranyl-geranyltransferase subunit beta</fullName>
    </alternativeName>
</protein>
<evidence type="ECO:0000313" key="17">
    <source>
        <dbReference type="Ensembl" id="ENSCSAVP00000008491.1"/>
    </source>
</evidence>
<evidence type="ECO:0000256" key="12">
    <source>
        <dbReference type="ARBA" id="ARBA00031713"/>
    </source>
</evidence>
<evidence type="ECO:0000256" key="6">
    <source>
        <dbReference type="ARBA" id="ARBA00022602"/>
    </source>
</evidence>
<evidence type="ECO:0000256" key="7">
    <source>
        <dbReference type="ARBA" id="ARBA00022679"/>
    </source>
</evidence>
<keyword evidence="18" id="KW-1185">Reference proteome</keyword>
<dbReference type="Gene3D" id="1.50.10.20">
    <property type="match status" value="1"/>
</dbReference>
<reference evidence="18" key="1">
    <citation type="submission" date="2003-08" db="EMBL/GenBank/DDBJ databases">
        <authorList>
            <person name="Birren B."/>
            <person name="Nusbaum C."/>
            <person name="Abebe A."/>
            <person name="Abouelleil A."/>
            <person name="Adekoya E."/>
            <person name="Ait-zahra M."/>
            <person name="Allen N."/>
            <person name="Allen T."/>
            <person name="An P."/>
            <person name="Anderson M."/>
            <person name="Anderson S."/>
            <person name="Arachchi H."/>
            <person name="Armbruster J."/>
            <person name="Bachantsang P."/>
            <person name="Baldwin J."/>
            <person name="Barry A."/>
            <person name="Bayul T."/>
            <person name="Blitshsteyn B."/>
            <person name="Bloom T."/>
            <person name="Blye J."/>
            <person name="Boguslavskiy L."/>
            <person name="Borowsky M."/>
            <person name="Boukhgalter B."/>
            <person name="Brunache A."/>
            <person name="Butler J."/>
            <person name="Calixte N."/>
            <person name="Calvo S."/>
            <person name="Camarata J."/>
            <person name="Campo K."/>
            <person name="Chang J."/>
            <person name="Cheshatsang Y."/>
            <person name="Citroen M."/>
            <person name="Collymore A."/>
            <person name="Considine T."/>
            <person name="Cook A."/>
            <person name="Cooke P."/>
            <person name="Corum B."/>
            <person name="Cuomo C."/>
            <person name="David R."/>
            <person name="Dawoe T."/>
            <person name="Degray S."/>
            <person name="Dodge S."/>
            <person name="Dooley K."/>
            <person name="Dorje P."/>
            <person name="Dorjee K."/>
            <person name="Dorris L."/>
            <person name="Duffey N."/>
            <person name="Dupes A."/>
            <person name="Elkins T."/>
            <person name="Engels R."/>
            <person name="Erickson J."/>
            <person name="Farina A."/>
            <person name="Faro S."/>
            <person name="Ferreira P."/>
            <person name="Fischer H."/>
            <person name="Fitzgerald M."/>
            <person name="Foley K."/>
            <person name="Gage D."/>
            <person name="Galagan J."/>
            <person name="Gearin G."/>
            <person name="Gnerre S."/>
            <person name="Gnirke A."/>
            <person name="Goyette A."/>
            <person name="Graham J."/>
            <person name="Grandbois E."/>
            <person name="Gyaltsen K."/>
            <person name="Hafez N."/>
            <person name="Hagopian D."/>
            <person name="Hagos B."/>
            <person name="Hall J."/>
            <person name="Hatcher B."/>
            <person name="Heller A."/>
            <person name="Higgins H."/>
            <person name="Honan T."/>
            <person name="Horn A."/>
            <person name="Houde N."/>
            <person name="Hughes L."/>
            <person name="Hulme W."/>
            <person name="Husby E."/>
            <person name="Iliev I."/>
            <person name="Jaffe D."/>
            <person name="Jones C."/>
            <person name="Kamal M."/>
            <person name="Kamat A."/>
            <person name="Kamvysselis M."/>
            <person name="Karlsson E."/>
            <person name="Kells C."/>
            <person name="Kieu A."/>
            <person name="Kisner P."/>
            <person name="Kodira C."/>
            <person name="Kulbokas E."/>
            <person name="Labutti K."/>
            <person name="Lama D."/>
            <person name="Landers T."/>
            <person name="Leger J."/>
            <person name="Levine S."/>
            <person name="Lewis D."/>
            <person name="Lewis T."/>
            <person name="Lindblad-toh K."/>
            <person name="Liu X."/>
            <person name="Lokyitsang T."/>
            <person name="Lokyitsang Y."/>
            <person name="Lucien O."/>
            <person name="Lui A."/>
            <person name="Ma L.J."/>
            <person name="Mabbitt R."/>
            <person name="Macdonald J."/>
            <person name="Maclean C."/>
            <person name="Major J."/>
            <person name="Manning J."/>
            <person name="Marabella R."/>
            <person name="Maru K."/>
            <person name="Matthews C."/>
            <person name="Mauceli E."/>
            <person name="Mccarthy M."/>
            <person name="Mcdonough S."/>
            <person name="Mcghee T."/>
            <person name="Meldrim J."/>
            <person name="Meneus L."/>
            <person name="Mesirov J."/>
            <person name="Mihalev A."/>
            <person name="Mihova T."/>
            <person name="Mikkelsen T."/>
            <person name="Mlenga V."/>
            <person name="Moru K."/>
            <person name="Mozes J."/>
            <person name="Mulrain L."/>
            <person name="Munson G."/>
            <person name="Naylor J."/>
            <person name="Newes C."/>
            <person name="Nguyen C."/>
            <person name="Nguyen N."/>
            <person name="Nguyen T."/>
            <person name="Nicol R."/>
            <person name="Nielsen C."/>
            <person name="Nizzari M."/>
            <person name="Norbu C."/>
            <person name="Norbu N."/>
            <person name="O'donnell P."/>
            <person name="Okoawo O."/>
            <person name="O'leary S."/>
            <person name="Omotosho B."/>
            <person name="O'neill K."/>
            <person name="Osman S."/>
            <person name="Parker S."/>
            <person name="Perrin D."/>
            <person name="Phunkhang P."/>
            <person name="Piqani B."/>
            <person name="Purcell S."/>
            <person name="Rachupka T."/>
            <person name="Ramasamy U."/>
            <person name="Rameau R."/>
            <person name="Ray V."/>
            <person name="Raymond C."/>
            <person name="Retta R."/>
            <person name="Richardson S."/>
            <person name="Rise C."/>
            <person name="Rodriguez J."/>
            <person name="Rogers J."/>
            <person name="Rogov P."/>
            <person name="Rutman M."/>
            <person name="Schupbach R."/>
            <person name="Seaman C."/>
            <person name="Settipalli S."/>
            <person name="Sharpe T."/>
            <person name="Sheridan J."/>
            <person name="Sherpa N."/>
            <person name="Shi J."/>
            <person name="Smirnov S."/>
            <person name="Smith C."/>
            <person name="Sougnez C."/>
            <person name="Spencer B."/>
            <person name="Stalker J."/>
            <person name="Stange-thomann N."/>
            <person name="Stavropoulos S."/>
            <person name="Stetson K."/>
            <person name="Stone C."/>
            <person name="Stone S."/>
            <person name="Stubbs M."/>
            <person name="Talamas J."/>
            <person name="Tchuinga P."/>
            <person name="Tenzing P."/>
            <person name="Tesfaye S."/>
            <person name="Theodore J."/>
            <person name="Thoulutsang Y."/>
            <person name="Topham K."/>
            <person name="Towey S."/>
            <person name="Tsamla T."/>
            <person name="Tsomo N."/>
            <person name="Vallee D."/>
            <person name="Vassiliev H."/>
            <person name="Venkataraman V."/>
            <person name="Vinson J."/>
            <person name="Vo A."/>
            <person name="Wade C."/>
            <person name="Wang S."/>
            <person name="Wangchuk T."/>
            <person name="Wangdi T."/>
            <person name="Whittaker C."/>
            <person name="Wilkinson J."/>
            <person name="Wu Y."/>
            <person name="Wyman D."/>
            <person name="Yadav S."/>
            <person name="Yang S."/>
            <person name="Yang X."/>
            <person name="Yeager S."/>
            <person name="Yee E."/>
            <person name="Young G."/>
            <person name="Zainoun J."/>
            <person name="Zembeck L."/>
            <person name="Zimmer A."/>
            <person name="Zody M."/>
            <person name="Lander E."/>
        </authorList>
    </citation>
    <scope>NUCLEOTIDE SEQUENCE [LARGE SCALE GENOMIC DNA]</scope>
</reference>
<sequence length="362" mass="40743">FERKKHIRFFTRILQILPSRYAILDTSRLTVAFFALSGLGVLDALDAIPDKDKQEIIEWIYTLQVVGNKAKSSAFNCVFNCRDIIYFSFCYTESMETTNNYDCSHIAMTYTGLASLLILGDDLRRVNKHACLEGIKALQLPDGSFKSSYDGSENDMRFIYCACCVCTMLDDFSAINQATATNFIMKSLCHDGAFGQGPGHESHGGSTYCACASLQLMGRLTTTLSPKQLKRLEYWCISRQRNGFNGRPHKDDDTCYSFWVGASLKILGIFDLVDFKENENFVLSTQDIIVGGFAKWPQINPDALHSYMGVCGLALMSLHSLQPVDPTLNISERARLHMQTLHEQWAVARKHKEAVSRVRTKS</sequence>
<dbReference type="FunFam" id="1.50.10.20:FF:000005">
    <property type="entry name" value="Geranylgeranyl transferase type-1 subunit beta"/>
    <property type="match status" value="1"/>
</dbReference>
<evidence type="ECO:0000256" key="8">
    <source>
        <dbReference type="ARBA" id="ARBA00022723"/>
    </source>
</evidence>
<comment type="similarity">
    <text evidence="3">Belongs to the protein prenyltransferase subunit beta family.</text>
</comment>
<evidence type="ECO:0000256" key="4">
    <source>
        <dbReference type="ARBA" id="ARBA00012700"/>
    </source>
</evidence>
<dbReference type="InterPro" id="IPR045089">
    <property type="entry name" value="PGGT1B-like"/>
</dbReference>
<dbReference type="CDD" id="cd02895">
    <property type="entry name" value="GGTase-I"/>
    <property type="match status" value="1"/>
</dbReference>
<dbReference type="eggNOG" id="KOG0367">
    <property type="taxonomic scope" value="Eukaryota"/>
</dbReference>
<evidence type="ECO:0000256" key="14">
    <source>
        <dbReference type="ARBA" id="ARBA00065714"/>
    </source>
</evidence>
<accession>H2YT31</accession>
<dbReference type="AlphaFoldDB" id="H2YT31"/>
<dbReference type="PANTHER" id="PTHR11774:SF4">
    <property type="entry name" value="GERANYLGERANYL TRANSFERASE TYPE-1 SUBUNIT BETA"/>
    <property type="match status" value="1"/>
</dbReference>
<evidence type="ECO:0000256" key="3">
    <source>
        <dbReference type="ARBA" id="ARBA00010497"/>
    </source>
</evidence>
<dbReference type="PANTHER" id="PTHR11774">
    <property type="entry name" value="GERANYLGERANYL TRANSFERASE TYPE BETA SUBUNIT"/>
    <property type="match status" value="1"/>
</dbReference>
<dbReference type="STRING" id="51511.ENSCSAVP00000008491"/>